<reference evidence="2" key="1">
    <citation type="submission" date="2025-08" db="UniProtKB">
        <authorList>
            <consortium name="RefSeq"/>
        </authorList>
    </citation>
    <scope>IDENTIFICATION</scope>
</reference>
<proteinExistence type="predicted"/>
<dbReference type="GeneID" id="136087033"/>
<keyword evidence="1" id="KW-1185">Reference proteome</keyword>
<name>A0ABM4CUK9_HYDVU</name>
<organism evidence="1 2">
    <name type="scientific">Hydra vulgaris</name>
    <name type="common">Hydra</name>
    <name type="synonym">Hydra attenuata</name>
    <dbReference type="NCBI Taxonomy" id="6087"/>
    <lineage>
        <taxon>Eukaryota</taxon>
        <taxon>Metazoa</taxon>
        <taxon>Cnidaria</taxon>
        <taxon>Hydrozoa</taxon>
        <taxon>Hydroidolina</taxon>
        <taxon>Anthoathecata</taxon>
        <taxon>Aplanulata</taxon>
        <taxon>Hydridae</taxon>
        <taxon>Hydra</taxon>
    </lineage>
</organism>
<dbReference type="RefSeq" id="XP_065665612.1">
    <property type="nucleotide sequence ID" value="XM_065809540.1"/>
</dbReference>
<protein>
    <submittedName>
        <fullName evidence="2">Uncharacterized protein LOC136087033</fullName>
    </submittedName>
</protein>
<gene>
    <name evidence="2" type="primary">LOC136087033</name>
</gene>
<dbReference type="Proteomes" id="UP001652625">
    <property type="component" value="Chromosome 11"/>
</dbReference>
<accession>A0ABM4CUK9</accession>
<evidence type="ECO:0000313" key="2">
    <source>
        <dbReference type="RefSeq" id="XP_065665612.1"/>
    </source>
</evidence>
<sequence>MYTFSPREEERYYLQVMLLYNQRTTSFEDLRTVNGITYPMFKDAARAAGYLNDNNKYRHSVQEGSFLQMPSEMRPLFAYAICFDKTNDAPALWIEFKTAMSDDYRHRKMSEQKNEA</sequence>
<evidence type="ECO:0000313" key="1">
    <source>
        <dbReference type="Proteomes" id="UP001652625"/>
    </source>
</evidence>